<sequence length="32" mass="3878">MKFGCRDFLKNILIQRTKTNVSLYCAHLRFFI</sequence>
<keyword evidence="2" id="KW-1185">Reference proteome</keyword>
<accession>A0A078ILY4</accession>
<dbReference type="Proteomes" id="UP000028999">
    <property type="component" value="Unassembled WGS sequence"/>
</dbReference>
<evidence type="ECO:0000313" key="1">
    <source>
        <dbReference type="EMBL" id="CDY52065.1"/>
    </source>
</evidence>
<proteinExistence type="predicted"/>
<protein>
    <submittedName>
        <fullName evidence="1">BnaA09g53370D protein</fullName>
    </submittedName>
</protein>
<evidence type="ECO:0000313" key="2">
    <source>
        <dbReference type="Proteomes" id="UP000028999"/>
    </source>
</evidence>
<dbReference type="AlphaFoldDB" id="A0A078ILY4"/>
<organism evidence="1 2">
    <name type="scientific">Brassica napus</name>
    <name type="common">Rape</name>
    <dbReference type="NCBI Taxonomy" id="3708"/>
    <lineage>
        <taxon>Eukaryota</taxon>
        <taxon>Viridiplantae</taxon>
        <taxon>Streptophyta</taxon>
        <taxon>Embryophyta</taxon>
        <taxon>Tracheophyta</taxon>
        <taxon>Spermatophyta</taxon>
        <taxon>Magnoliopsida</taxon>
        <taxon>eudicotyledons</taxon>
        <taxon>Gunneridae</taxon>
        <taxon>Pentapetalae</taxon>
        <taxon>rosids</taxon>
        <taxon>malvids</taxon>
        <taxon>Brassicales</taxon>
        <taxon>Brassicaceae</taxon>
        <taxon>Brassiceae</taxon>
        <taxon>Brassica</taxon>
    </lineage>
</organism>
<dbReference type="Gramene" id="CDY52065">
    <property type="protein sequence ID" value="CDY52065"/>
    <property type="gene ID" value="GSBRNA2T00004794001"/>
</dbReference>
<name>A0A078ILY4_BRANA</name>
<dbReference type="PaxDb" id="3708-A0A078ILY4"/>
<gene>
    <name evidence="1" type="primary">BnaA09g53370D</name>
    <name evidence="1" type="ORF">GSBRNA2T00004794001</name>
</gene>
<dbReference type="EMBL" id="LK033053">
    <property type="protein sequence ID" value="CDY52065.1"/>
    <property type="molecule type" value="Genomic_DNA"/>
</dbReference>
<reference evidence="1 2" key="1">
    <citation type="journal article" date="2014" name="Science">
        <title>Plant genetics. Early allopolyploid evolution in the post-Neolithic Brassica napus oilseed genome.</title>
        <authorList>
            <person name="Chalhoub B."/>
            <person name="Denoeud F."/>
            <person name="Liu S."/>
            <person name="Parkin I.A."/>
            <person name="Tang H."/>
            <person name="Wang X."/>
            <person name="Chiquet J."/>
            <person name="Belcram H."/>
            <person name="Tong C."/>
            <person name="Samans B."/>
            <person name="Correa M."/>
            <person name="Da Silva C."/>
            <person name="Just J."/>
            <person name="Falentin C."/>
            <person name="Koh C.S."/>
            <person name="Le Clainche I."/>
            <person name="Bernard M."/>
            <person name="Bento P."/>
            <person name="Noel B."/>
            <person name="Labadie K."/>
            <person name="Alberti A."/>
            <person name="Charles M."/>
            <person name="Arnaud D."/>
            <person name="Guo H."/>
            <person name="Daviaud C."/>
            <person name="Alamery S."/>
            <person name="Jabbari K."/>
            <person name="Zhao M."/>
            <person name="Edger P.P."/>
            <person name="Chelaifa H."/>
            <person name="Tack D."/>
            <person name="Lassalle G."/>
            <person name="Mestiri I."/>
            <person name="Schnel N."/>
            <person name="Le Paslier M.C."/>
            <person name="Fan G."/>
            <person name="Renault V."/>
            <person name="Bayer P.E."/>
            <person name="Golicz A.A."/>
            <person name="Manoli S."/>
            <person name="Lee T.H."/>
            <person name="Thi V.H."/>
            <person name="Chalabi S."/>
            <person name="Hu Q."/>
            <person name="Fan C."/>
            <person name="Tollenaere R."/>
            <person name="Lu Y."/>
            <person name="Battail C."/>
            <person name="Shen J."/>
            <person name="Sidebottom C.H."/>
            <person name="Wang X."/>
            <person name="Canaguier A."/>
            <person name="Chauveau A."/>
            <person name="Berard A."/>
            <person name="Deniot G."/>
            <person name="Guan M."/>
            <person name="Liu Z."/>
            <person name="Sun F."/>
            <person name="Lim Y.P."/>
            <person name="Lyons E."/>
            <person name="Town C.D."/>
            <person name="Bancroft I."/>
            <person name="Wang X."/>
            <person name="Meng J."/>
            <person name="Ma J."/>
            <person name="Pires J.C."/>
            <person name="King G.J."/>
            <person name="Brunel D."/>
            <person name="Delourme R."/>
            <person name="Renard M."/>
            <person name="Aury J.M."/>
            <person name="Adams K.L."/>
            <person name="Batley J."/>
            <person name="Snowdon R.J."/>
            <person name="Tost J."/>
            <person name="Edwards D."/>
            <person name="Zhou Y."/>
            <person name="Hua W."/>
            <person name="Sharpe A.G."/>
            <person name="Paterson A.H."/>
            <person name="Guan C."/>
            <person name="Wincker P."/>
        </authorList>
    </citation>
    <scope>NUCLEOTIDE SEQUENCE [LARGE SCALE GENOMIC DNA]</scope>
    <source>
        <strain evidence="2">cv. Darmor-bzh</strain>
    </source>
</reference>